<evidence type="ECO:0000259" key="14">
    <source>
        <dbReference type="PROSITE" id="PS50003"/>
    </source>
</evidence>
<dbReference type="GO" id="GO:0048468">
    <property type="term" value="P:cell development"/>
    <property type="evidence" value="ECO:0007669"/>
    <property type="project" value="UniProtKB-ARBA"/>
</dbReference>
<dbReference type="PANTHER" id="PTHR45818:SF3">
    <property type="entry name" value="PROTEIN VAV"/>
    <property type="match status" value="1"/>
</dbReference>
<evidence type="ECO:0000259" key="15">
    <source>
        <dbReference type="PROSITE" id="PS50010"/>
    </source>
</evidence>
<dbReference type="PROSITE" id="PS50001">
    <property type="entry name" value="SH2"/>
    <property type="match status" value="1"/>
</dbReference>
<name>A0A8S1CJS2_9INSE</name>
<dbReference type="InterPro" id="IPR001452">
    <property type="entry name" value="SH3_domain"/>
</dbReference>
<keyword evidence="3" id="KW-0344">Guanine-nucleotide releasing factor</keyword>
<dbReference type="SMART" id="SM00252">
    <property type="entry name" value="SH2"/>
    <property type="match status" value="1"/>
</dbReference>
<evidence type="ECO:0000259" key="12">
    <source>
        <dbReference type="PROSITE" id="PS50001"/>
    </source>
</evidence>
<dbReference type="InterPro" id="IPR036860">
    <property type="entry name" value="SH2_dom_sf"/>
</dbReference>
<keyword evidence="4" id="KW-0479">Metal-binding</keyword>
<evidence type="ECO:0000256" key="11">
    <source>
        <dbReference type="SAM" id="MobiDB-lite"/>
    </source>
</evidence>
<dbReference type="Pfam" id="PF07653">
    <property type="entry name" value="SH3_2"/>
    <property type="match status" value="1"/>
</dbReference>
<dbReference type="PROSITE" id="PS50003">
    <property type="entry name" value="PH_DOMAIN"/>
    <property type="match status" value="1"/>
</dbReference>
<dbReference type="Gene3D" id="1.10.418.10">
    <property type="entry name" value="Calponin-like domain"/>
    <property type="match status" value="1"/>
</dbReference>
<dbReference type="PROSITE" id="PS50010">
    <property type="entry name" value="DH_2"/>
    <property type="match status" value="1"/>
</dbReference>
<evidence type="ECO:0008006" key="19">
    <source>
        <dbReference type="Google" id="ProtNLM"/>
    </source>
</evidence>
<evidence type="ECO:0000259" key="13">
    <source>
        <dbReference type="PROSITE" id="PS50002"/>
    </source>
</evidence>
<dbReference type="GO" id="GO:0008270">
    <property type="term" value="F:zinc ion binding"/>
    <property type="evidence" value="ECO:0007669"/>
    <property type="project" value="UniProtKB-KW"/>
</dbReference>
<dbReference type="Gene3D" id="3.30.60.20">
    <property type="match status" value="1"/>
</dbReference>
<dbReference type="Gene3D" id="3.80.10.10">
    <property type="entry name" value="Ribonuclease Inhibitor"/>
    <property type="match status" value="1"/>
</dbReference>
<dbReference type="Pfam" id="PF00130">
    <property type="entry name" value="C1_1"/>
    <property type="match status" value="1"/>
</dbReference>
<dbReference type="PROSITE" id="PS50081">
    <property type="entry name" value="ZF_DAG_PE_2"/>
    <property type="match status" value="1"/>
</dbReference>
<dbReference type="EMBL" id="CADEPI010000034">
    <property type="protein sequence ID" value="CAB3367882.1"/>
    <property type="molecule type" value="Genomic_DNA"/>
</dbReference>
<protein>
    <recommendedName>
        <fullName evidence="19">Protein vav</fullName>
    </recommendedName>
</protein>
<dbReference type="InterPro" id="IPR035899">
    <property type="entry name" value="DBL_dom_sf"/>
</dbReference>
<feature type="domain" description="PH" evidence="14">
    <location>
        <begin position="918"/>
        <end position="1022"/>
    </location>
</feature>
<dbReference type="CDD" id="cd01223">
    <property type="entry name" value="PH_Vav"/>
    <property type="match status" value="1"/>
</dbReference>
<feature type="region of interest" description="Disordered" evidence="11">
    <location>
        <begin position="1086"/>
        <end position="1112"/>
    </location>
</feature>
<dbReference type="Gene3D" id="2.30.29.30">
    <property type="entry name" value="Pleckstrin-homology domain (PH domain)/Phosphotyrosine-binding domain (PTB)"/>
    <property type="match status" value="1"/>
</dbReference>
<evidence type="ECO:0000256" key="5">
    <source>
        <dbReference type="ARBA" id="ARBA00022737"/>
    </source>
</evidence>
<dbReference type="PANTHER" id="PTHR45818">
    <property type="entry name" value="PROTEIN VAV"/>
    <property type="match status" value="1"/>
</dbReference>
<keyword evidence="6" id="KW-0863">Zinc-finger</keyword>
<evidence type="ECO:0000256" key="2">
    <source>
        <dbReference type="ARBA" id="ARBA00022553"/>
    </source>
</evidence>
<dbReference type="SUPFAM" id="SSF50729">
    <property type="entry name" value="PH domain-like"/>
    <property type="match status" value="1"/>
</dbReference>
<dbReference type="InterPro" id="IPR011993">
    <property type="entry name" value="PH-like_dom_sf"/>
</dbReference>
<evidence type="ECO:0000256" key="1">
    <source>
        <dbReference type="ARBA" id="ARBA00022443"/>
    </source>
</evidence>
<evidence type="ECO:0000256" key="7">
    <source>
        <dbReference type="ARBA" id="ARBA00022833"/>
    </source>
</evidence>
<dbReference type="Pfam" id="PF00017">
    <property type="entry name" value="SH2"/>
    <property type="match status" value="1"/>
</dbReference>
<gene>
    <name evidence="17" type="ORF">CLODIP_2_CD04118</name>
</gene>
<dbReference type="Gene3D" id="3.30.505.10">
    <property type="entry name" value="SH2 domain"/>
    <property type="match status" value="1"/>
</dbReference>
<dbReference type="GO" id="GO:0016477">
    <property type="term" value="P:cell migration"/>
    <property type="evidence" value="ECO:0007669"/>
    <property type="project" value="TreeGrafter"/>
</dbReference>
<dbReference type="InterPro" id="IPR036028">
    <property type="entry name" value="SH3-like_dom_sf"/>
</dbReference>
<evidence type="ECO:0000259" key="16">
    <source>
        <dbReference type="PROSITE" id="PS50081"/>
    </source>
</evidence>
<evidence type="ECO:0000256" key="4">
    <source>
        <dbReference type="ARBA" id="ARBA00022723"/>
    </source>
</evidence>
<dbReference type="Proteomes" id="UP000494165">
    <property type="component" value="Unassembled WGS sequence"/>
</dbReference>
<evidence type="ECO:0000256" key="9">
    <source>
        <dbReference type="PROSITE-ProRule" id="PRU00191"/>
    </source>
</evidence>
<keyword evidence="5" id="KW-0677">Repeat</keyword>
<dbReference type="Pfam" id="PF22697">
    <property type="entry name" value="SOS1_NGEF_PH"/>
    <property type="match status" value="1"/>
</dbReference>
<evidence type="ECO:0000313" key="17">
    <source>
        <dbReference type="EMBL" id="CAB3367882.1"/>
    </source>
</evidence>
<reference evidence="17 18" key="1">
    <citation type="submission" date="2020-04" db="EMBL/GenBank/DDBJ databases">
        <authorList>
            <person name="Alioto T."/>
            <person name="Alioto T."/>
            <person name="Gomez Garrido J."/>
        </authorList>
    </citation>
    <scope>NUCLEOTIDE SEQUENCE [LARGE SCALE GENOMIC DNA]</scope>
</reference>
<keyword evidence="2" id="KW-0597">Phosphoprotein</keyword>
<dbReference type="SUPFAM" id="SSF50044">
    <property type="entry name" value="SH3-domain"/>
    <property type="match status" value="1"/>
</dbReference>
<feature type="domain" description="SH2" evidence="12">
    <location>
        <begin position="1127"/>
        <end position="1232"/>
    </location>
</feature>
<dbReference type="InterPro" id="IPR001715">
    <property type="entry name" value="CH_dom"/>
</dbReference>
<comment type="caution">
    <text evidence="17">The sequence shown here is derived from an EMBL/GenBank/DDBJ whole genome shotgun (WGS) entry which is preliminary data.</text>
</comment>
<dbReference type="PROSITE" id="PS00479">
    <property type="entry name" value="ZF_DAG_PE_1"/>
    <property type="match status" value="1"/>
</dbReference>
<organism evidence="17 18">
    <name type="scientific">Cloeon dipterum</name>
    <dbReference type="NCBI Taxonomy" id="197152"/>
    <lineage>
        <taxon>Eukaryota</taxon>
        <taxon>Metazoa</taxon>
        <taxon>Ecdysozoa</taxon>
        <taxon>Arthropoda</taxon>
        <taxon>Hexapoda</taxon>
        <taxon>Insecta</taxon>
        <taxon>Pterygota</taxon>
        <taxon>Palaeoptera</taxon>
        <taxon>Ephemeroptera</taxon>
        <taxon>Pisciforma</taxon>
        <taxon>Baetidae</taxon>
        <taxon>Cloeon</taxon>
    </lineage>
</organism>
<feature type="compositionally biased region" description="Pro residues" evidence="11">
    <location>
        <begin position="1092"/>
        <end position="1107"/>
    </location>
</feature>
<dbReference type="Pfam" id="PF00621">
    <property type="entry name" value="RhoGEF"/>
    <property type="match status" value="1"/>
</dbReference>
<evidence type="ECO:0000256" key="8">
    <source>
        <dbReference type="ARBA" id="ARBA00022999"/>
    </source>
</evidence>
<feature type="domain" description="Phorbol-ester/DAG-type" evidence="16">
    <location>
        <begin position="1033"/>
        <end position="1082"/>
    </location>
</feature>
<dbReference type="InterPro" id="IPR032675">
    <property type="entry name" value="LRR_dom_sf"/>
</dbReference>
<dbReference type="OrthoDB" id="5340910at2759"/>
<dbReference type="SUPFAM" id="SSF47576">
    <property type="entry name" value="Calponin-homology domain, CH-domain"/>
    <property type="match status" value="1"/>
</dbReference>
<dbReference type="GO" id="GO:0005737">
    <property type="term" value="C:cytoplasm"/>
    <property type="evidence" value="ECO:0007669"/>
    <property type="project" value="TreeGrafter"/>
</dbReference>
<feature type="domain" description="SH3" evidence="13">
    <location>
        <begin position="1232"/>
        <end position="1298"/>
    </location>
</feature>
<dbReference type="Pfam" id="PF00307">
    <property type="entry name" value="CH"/>
    <property type="match status" value="1"/>
</dbReference>
<evidence type="ECO:0000256" key="3">
    <source>
        <dbReference type="ARBA" id="ARBA00022658"/>
    </source>
</evidence>
<evidence type="ECO:0000256" key="6">
    <source>
        <dbReference type="ARBA" id="ARBA00022771"/>
    </source>
</evidence>
<dbReference type="SMART" id="SM00109">
    <property type="entry name" value="C1"/>
    <property type="match status" value="1"/>
</dbReference>
<dbReference type="GO" id="GO:0005085">
    <property type="term" value="F:guanyl-nucleotide exchange factor activity"/>
    <property type="evidence" value="ECO:0007669"/>
    <property type="project" value="UniProtKB-KW"/>
</dbReference>
<accession>A0A8S1CJS2</accession>
<dbReference type="SMART" id="SM00325">
    <property type="entry name" value="RhoGEF"/>
    <property type="match status" value="1"/>
</dbReference>
<dbReference type="InterPro" id="IPR001849">
    <property type="entry name" value="PH_domain"/>
</dbReference>
<dbReference type="SUPFAM" id="SSF55550">
    <property type="entry name" value="SH2 domain"/>
    <property type="match status" value="1"/>
</dbReference>
<dbReference type="GO" id="GO:0009653">
    <property type="term" value="P:anatomical structure morphogenesis"/>
    <property type="evidence" value="ECO:0007669"/>
    <property type="project" value="UniProtKB-ARBA"/>
</dbReference>
<dbReference type="CDD" id="cd00160">
    <property type="entry name" value="RhoGEF"/>
    <property type="match status" value="1"/>
</dbReference>
<evidence type="ECO:0000313" key="18">
    <source>
        <dbReference type="Proteomes" id="UP000494165"/>
    </source>
</evidence>
<sequence>MLYVLPQWKKANTLQLASLPMPLQQKVAKELLSQRCTEDLSVNKYKKQLRSFKAVLKYAQPKEVDIGGLMSYCPVHMRKKQLLVIFEWILIHLPKIETLKLTDCNIFNPNLKYKPASIELRLIECICNMKQLKQLEFGDFQIIGYHILRHICEALKNSLRHLQARIDMPQNDICQYSLQNSFPNLKVFRFEEFLLGEDGVRRRLNNSPLTQLCVRRLTKLQVVQDYVDGQSFPPPMNTNTCCGRSDLQQLSVEAETVSEKLPLLFQKVTRLQVKWFGSNDTNIDSLLQFRHVSVLVLDCFPSNRMLDAFLMRYGEKLHTLSLRVGSNSKLCLKFATVFKACPNLERLFLKGLEMTDTSVITAESFTNLKELRWSQKRGTNASLLSVLSAPDLEKVTLDVSNERIRAKRVDRISRIVAPDKRPQHHNKINSACDAVQRHSRRKRSGAAAHQRIIKAVLCWDQELFCKWKEDPETIIRDDNPPIPQNRRPPCSIKCRRRVGRPIVRRRPDSCTSSRNLRGHLIVRDGSRGRPAARAVAPLRPMADPVRPPARRPQGQLARLGGCIDLKQVNQKPQMAQFLCLRNIKTFLSVCKEAFHLEDQDLFEPEELFDLSNFFKVLQTLSKLSRCPKVQRKSVQGFDASLKYSDSHEDIYRSLNYSEMPTNTLEAEYSSYDEATEEIYQDLCRNRKHNDLPPWLSTSQALEKRDYVIKELVETEKNYIEVLQNLQNYFMRPLMSILPHRDHSIIFCNIKELTDVHMGFYTKLQDAVSDSVQCAIRIGKVFQYCQNQFLLYGEYCANLPVAQELLNELCTKSEPLTQNLERLQEEANQGKFKLRDILSVPMQRILKYQLLLDKLLQETGSHHDDAKCIERAKEAMIDVAMFINEVKRDADTLKIINDIERSISEWDMPADLKLKDYGRLIKDGELRIKDHRTSKMHPRYVFIFDQVMIMCKTKGDQYKFRDCIHLGDYKVEDGAARKVLQSGARWSFQWFLVPKRDQTGYTLYARTMDDRSKWMNAIRDAMDNIYPKGCTDMNHSFMMHTLDKPQQCILCRKYLKGSFFQGYKCEQCSLVVHKECIQLAGACGGPSNQAAPVLPPRPPPSPYPPPRPNATQQVTGNGHYGDWDEYLWFAGEMSRDAATRALQEEPDGTYMLRVRPHRQVNEGETDYALSLKTDTKVKHMKVYQRPADNAHGIEYFLSDSRPFPSIEALIKCYEHTSLAESFQGLNATLELPFKRFLAVARYDYVPTRGTKDEENQIPLRAGALVTILSKDGNQRGWWRGKQGREVGYFPKDFIEELPPDQMGNIDLSFAANM</sequence>
<evidence type="ECO:0000256" key="10">
    <source>
        <dbReference type="PROSITE-ProRule" id="PRU00192"/>
    </source>
</evidence>
<dbReference type="InterPro" id="IPR055251">
    <property type="entry name" value="SOS1_NGEF_PH"/>
</dbReference>
<dbReference type="SMART" id="SM00326">
    <property type="entry name" value="SH3"/>
    <property type="match status" value="1"/>
</dbReference>
<dbReference type="Gene3D" id="1.20.900.10">
    <property type="entry name" value="Dbl homology (DH) domain"/>
    <property type="match status" value="1"/>
</dbReference>
<keyword evidence="8 9" id="KW-0727">SH2 domain</keyword>
<dbReference type="Gene3D" id="2.30.30.40">
    <property type="entry name" value="SH3 Domains"/>
    <property type="match status" value="1"/>
</dbReference>
<dbReference type="SUPFAM" id="SSF52047">
    <property type="entry name" value="RNI-like"/>
    <property type="match status" value="1"/>
</dbReference>
<dbReference type="InterPro" id="IPR037832">
    <property type="entry name" value="PH_Vav"/>
</dbReference>
<dbReference type="SMART" id="SM00233">
    <property type="entry name" value="PH"/>
    <property type="match status" value="1"/>
</dbReference>
<dbReference type="InterPro" id="IPR000219">
    <property type="entry name" value="DH_dom"/>
</dbReference>
<dbReference type="CDD" id="cd20810">
    <property type="entry name" value="C1_VAV"/>
    <property type="match status" value="1"/>
</dbReference>
<keyword evidence="1 10" id="KW-0728">SH3 domain</keyword>
<dbReference type="InterPro" id="IPR000980">
    <property type="entry name" value="SH2"/>
</dbReference>
<keyword evidence="7" id="KW-0862">Zinc</keyword>
<proteinExistence type="predicted"/>
<dbReference type="SUPFAM" id="SSF48065">
    <property type="entry name" value="DBL homology domain (DH-domain)"/>
    <property type="match status" value="1"/>
</dbReference>
<keyword evidence="18" id="KW-1185">Reference proteome</keyword>
<dbReference type="InterPro" id="IPR002219">
    <property type="entry name" value="PKC_DAG/PE"/>
</dbReference>
<dbReference type="InterPro" id="IPR036872">
    <property type="entry name" value="CH_dom_sf"/>
</dbReference>
<feature type="domain" description="DH" evidence="15">
    <location>
        <begin position="703"/>
        <end position="885"/>
    </location>
</feature>
<dbReference type="PROSITE" id="PS50002">
    <property type="entry name" value="SH3"/>
    <property type="match status" value="1"/>
</dbReference>